<feature type="compositionally biased region" description="Polar residues" evidence="2">
    <location>
        <begin position="133"/>
        <end position="150"/>
    </location>
</feature>
<gene>
    <name evidence="4" type="ORF">TRAPUB_978</name>
</gene>
<dbReference type="SUPFAM" id="SSF47095">
    <property type="entry name" value="HMG-box"/>
    <property type="match status" value="1"/>
</dbReference>
<feature type="region of interest" description="Disordered" evidence="2">
    <location>
        <begin position="29"/>
        <end position="94"/>
    </location>
</feature>
<dbReference type="Gene3D" id="1.10.30.10">
    <property type="entry name" value="High mobility group box domain"/>
    <property type="match status" value="1"/>
</dbReference>
<sequence length="508" mass="55848">MSSPSPDSPHIRRPLNSFFLYRLDKNNEMKAMKTHSGPQWQRSQTIAEEWHQEPPEVKIAYKKLADAARERHAQQHPNYRFKAGKKKKKVKTDAHPAYRKIGRQSAQRGVPPLDDYPSVLFPQNGGSPPLHAWSSTGPSASTDPGPSTFSPDLGTHQGASYGTQPELEHGIPNHMSMEEYRNMLVAHQLYQQYTAARAYAEQAWHMLHHHLLRTTTQFHSRPPNNHAQAAQHAMLTQMQQMPLRAAFPMDGYSGQNHIDVTPVVAPAYIPWQMGPPGPPQDTQSWQEDTAPAPPIAGIFRSTHANQRIRAAPSLSAQSRGAPAVQPQHPPYPLDVRPFDLMQNYEAPSQLHAQCSPPPATPQDLKMPMSPNLWDANFEGPVISEETGMLSLGLIFPSPSATMDSNHPPGPQNSLLLGEGSSGGPSFVDAPFQFDAGSSSSVYGSQHTSGQDNLDSQDQIQPLSAADASLGPLEDASSSLETHPVDHAATWAEYFNSADVDAWLNFPDE</sequence>
<dbReference type="OrthoDB" id="6247875at2759"/>
<keyword evidence="1" id="KW-0539">Nucleus</keyword>
<dbReference type="GO" id="GO:0003677">
    <property type="term" value="F:DNA binding"/>
    <property type="evidence" value="ECO:0007669"/>
    <property type="project" value="UniProtKB-UniRule"/>
</dbReference>
<dbReference type="STRING" id="154538.A0A1M2VKQ7"/>
<evidence type="ECO:0000313" key="4">
    <source>
        <dbReference type="EMBL" id="OJT08123.1"/>
    </source>
</evidence>
<feature type="domain" description="HMG box" evidence="3">
    <location>
        <begin position="11"/>
        <end position="80"/>
    </location>
</feature>
<dbReference type="PROSITE" id="PS50118">
    <property type="entry name" value="HMG_BOX_2"/>
    <property type="match status" value="1"/>
</dbReference>
<evidence type="ECO:0000256" key="1">
    <source>
        <dbReference type="PROSITE-ProRule" id="PRU00267"/>
    </source>
</evidence>
<feature type="region of interest" description="Disordered" evidence="2">
    <location>
        <begin position="120"/>
        <end position="170"/>
    </location>
</feature>
<dbReference type="Proteomes" id="UP000184267">
    <property type="component" value="Unassembled WGS sequence"/>
</dbReference>
<feature type="compositionally biased region" description="Basic and acidic residues" evidence="2">
    <location>
        <begin position="63"/>
        <end position="73"/>
    </location>
</feature>
<evidence type="ECO:0000256" key="2">
    <source>
        <dbReference type="SAM" id="MobiDB-lite"/>
    </source>
</evidence>
<evidence type="ECO:0000313" key="5">
    <source>
        <dbReference type="Proteomes" id="UP000184267"/>
    </source>
</evidence>
<dbReference type="InterPro" id="IPR009071">
    <property type="entry name" value="HMG_box_dom"/>
</dbReference>
<dbReference type="CDD" id="cd01389">
    <property type="entry name" value="HMG-box_ROX1-like"/>
    <property type="match status" value="1"/>
</dbReference>
<keyword evidence="1" id="KW-0238">DNA-binding</keyword>
<feature type="region of interest" description="Disordered" evidence="2">
    <location>
        <begin position="399"/>
        <end position="430"/>
    </location>
</feature>
<evidence type="ECO:0000259" key="3">
    <source>
        <dbReference type="PROSITE" id="PS50118"/>
    </source>
</evidence>
<accession>A0A1M2VKQ7</accession>
<name>A0A1M2VKQ7_TRAPU</name>
<comment type="caution">
    <text evidence="4">The sequence shown here is derived from an EMBL/GenBank/DDBJ whole genome shotgun (WGS) entry which is preliminary data.</text>
</comment>
<feature type="compositionally biased region" description="Polar residues" evidence="2">
    <location>
        <begin position="36"/>
        <end position="46"/>
    </location>
</feature>
<dbReference type="Pfam" id="PF00505">
    <property type="entry name" value="HMG_box"/>
    <property type="match status" value="1"/>
</dbReference>
<feature type="DNA-binding region" description="HMG box" evidence="1">
    <location>
        <begin position="11"/>
        <end position="80"/>
    </location>
</feature>
<dbReference type="InterPro" id="IPR036910">
    <property type="entry name" value="HMG_box_dom_sf"/>
</dbReference>
<organism evidence="4 5">
    <name type="scientific">Trametes pubescens</name>
    <name type="common">White-rot fungus</name>
    <dbReference type="NCBI Taxonomy" id="154538"/>
    <lineage>
        <taxon>Eukaryota</taxon>
        <taxon>Fungi</taxon>
        <taxon>Dikarya</taxon>
        <taxon>Basidiomycota</taxon>
        <taxon>Agaricomycotina</taxon>
        <taxon>Agaricomycetes</taxon>
        <taxon>Polyporales</taxon>
        <taxon>Polyporaceae</taxon>
        <taxon>Trametes</taxon>
    </lineage>
</organism>
<dbReference type="SMART" id="SM00398">
    <property type="entry name" value="HMG"/>
    <property type="match status" value="1"/>
</dbReference>
<dbReference type="GO" id="GO:0005634">
    <property type="term" value="C:nucleus"/>
    <property type="evidence" value="ECO:0007669"/>
    <property type="project" value="UniProtKB-UniRule"/>
</dbReference>
<reference evidence="4 5" key="1">
    <citation type="submission" date="2016-10" db="EMBL/GenBank/DDBJ databases">
        <title>Genome sequence of the basidiomycete white-rot fungus Trametes pubescens.</title>
        <authorList>
            <person name="Makela M.R."/>
            <person name="Granchi Z."/>
            <person name="Peng M."/>
            <person name="De Vries R.P."/>
            <person name="Grigoriev I."/>
            <person name="Riley R."/>
            <person name="Hilden K."/>
        </authorList>
    </citation>
    <scope>NUCLEOTIDE SEQUENCE [LARGE SCALE GENOMIC DNA]</scope>
    <source>
        <strain evidence="4 5">FBCC735</strain>
    </source>
</reference>
<dbReference type="AlphaFoldDB" id="A0A1M2VKQ7"/>
<dbReference type="EMBL" id="MNAD01001081">
    <property type="protein sequence ID" value="OJT08123.1"/>
    <property type="molecule type" value="Genomic_DNA"/>
</dbReference>
<protein>
    <recommendedName>
        <fullName evidence="3">HMG box domain-containing protein</fullName>
    </recommendedName>
</protein>
<proteinExistence type="predicted"/>
<keyword evidence="5" id="KW-1185">Reference proteome</keyword>